<organism evidence="3 4">
    <name type="scientific">Hyaloscypha variabilis (strain UAMH 11265 / GT02V1 / F)</name>
    <name type="common">Meliniomyces variabilis</name>
    <dbReference type="NCBI Taxonomy" id="1149755"/>
    <lineage>
        <taxon>Eukaryota</taxon>
        <taxon>Fungi</taxon>
        <taxon>Dikarya</taxon>
        <taxon>Ascomycota</taxon>
        <taxon>Pezizomycotina</taxon>
        <taxon>Leotiomycetes</taxon>
        <taxon>Helotiales</taxon>
        <taxon>Hyaloscyphaceae</taxon>
        <taxon>Hyaloscypha</taxon>
        <taxon>Hyaloscypha variabilis</taxon>
    </lineage>
</organism>
<feature type="region of interest" description="Disordered" evidence="1">
    <location>
        <begin position="190"/>
        <end position="237"/>
    </location>
</feature>
<reference evidence="3 4" key="1">
    <citation type="submission" date="2016-04" db="EMBL/GenBank/DDBJ databases">
        <title>A degradative enzymes factory behind the ericoid mycorrhizal symbiosis.</title>
        <authorList>
            <consortium name="DOE Joint Genome Institute"/>
            <person name="Martino E."/>
            <person name="Morin E."/>
            <person name="Grelet G."/>
            <person name="Kuo A."/>
            <person name="Kohler A."/>
            <person name="Daghino S."/>
            <person name="Barry K."/>
            <person name="Choi C."/>
            <person name="Cichocki N."/>
            <person name="Clum A."/>
            <person name="Copeland A."/>
            <person name="Hainaut M."/>
            <person name="Haridas S."/>
            <person name="Labutti K."/>
            <person name="Lindquist E."/>
            <person name="Lipzen A."/>
            <person name="Khouja H.-R."/>
            <person name="Murat C."/>
            <person name="Ohm R."/>
            <person name="Olson A."/>
            <person name="Spatafora J."/>
            <person name="Veneault-Fourrey C."/>
            <person name="Henrissat B."/>
            <person name="Grigoriev I."/>
            <person name="Martin F."/>
            <person name="Perotto S."/>
        </authorList>
    </citation>
    <scope>NUCLEOTIDE SEQUENCE [LARGE SCALE GENOMIC DNA]</scope>
    <source>
        <strain evidence="3 4">F</strain>
    </source>
</reference>
<dbReference type="OrthoDB" id="3523290at2759"/>
<dbReference type="EMBL" id="KZ613957">
    <property type="protein sequence ID" value="PMD33016.1"/>
    <property type="molecule type" value="Genomic_DNA"/>
</dbReference>
<name>A0A2J6R3B6_HYAVF</name>
<keyword evidence="4" id="KW-1185">Reference proteome</keyword>
<proteinExistence type="predicted"/>
<evidence type="ECO:0000259" key="2">
    <source>
        <dbReference type="PROSITE" id="PS00028"/>
    </source>
</evidence>
<dbReference type="PROSITE" id="PS00028">
    <property type="entry name" value="ZINC_FINGER_C2H2_1"/>
    <property type="match status" value="1"/>
</dbReference>
<dbReference type="AlphaFoldDB" id="A0A2J6R3B6"/>
<feature type="domain" description="C2H2-type" evidence="2">
    <location>
        <begin position="17"/>
        <end position="40"/>
    </location>
</feature>
<dbReference type="InterPro" id="IPR013087">
    <property type="entry name" value="Znf_C2H2_type"/>
</dbReference>
<evidence type="ECO:0000313" key="3">
    <source>
        <dbReference type="EMBL" id="PMD33016.1"/>
    </source>
</evidence>
<evidence type="ECO:0000256" key="1">
    <source>
        <dbReference type="SAM" id="MobiDB-lite"/>
    </source>
</evidence>
<dbReference type="Proteomes" id="UP000235786">
    <property type="component" value="Unassembled WGS sequence"/>
</dbReference>
<dbReference type="SMART" id="SM00355">
    <property type="entry name" value="ZnF_C2H2"/>
    <property type="match status" value="2"/>
</dbReference>
<feature type="compositionally biased region" description="Pro residues" evidence="1">
    <location>
        <begin position="199"/>
        <end position="208"/>
    </location>
</feature>
<accession>A0A2J6R3B6</accession>
<evidence type="ECO:0000313" key="4">
    <source>
        <dbReference type="Proteomes" id="UP000235786"/>
    </source>
</evidence>
<sequence>MAKPNKRQAKPGQKIKCEYYDCTTTFARDADRLRHRREKHGPGLCCSYPGCDFTTKRRSRLGDHLKSTHHRQVTFNLAIPSEFHNTNTQTLASSNHHLVSALDPNTISNFNFNLDPTTPLPSTDYTTSLQAATPSVFKRPTALPSSGPSTSISSHTYTYPAGLLATARARTQPLQRRIFKPCRVVRRRKPRCGTQHTSFPPPPPPSPSPHHLDTAMTDAETPPAFSSSSSGQEKEDPDVVLQWMVVPQNQHTLTFDPELSCVDVLDSLSLLDSMRGFEAEVEVEVEVEVEDEELLMDEEYEREED</sequence>
<protein>
    <recommendedName>
        <fullName evidence="2">C2H2-type domain-containing protein</fullName>
    </recommendedName>
</protein>
<gene>
    <name evidence="3" type="ORF">L207DRAFT_571771</name>
</gene>